<proteinExistence type="predicted"/>
<dbReference type="GO" id="GO:0005634">
    <property type="term" value="C:nucleus"/>
    <property type="evidence" value="ECO:0007669"/>
    <property type="project" value="EnsemblMetazoa"/>
</dbReference>
<reference evidence="2 3" key="1">
    <citation type="journal article" date="2007" name="Nature">
        <title>Evolution of genes and genomes on the Drosophila phylogeny.</title>
        <authorList>
            <consortium name="Drosophila 12 Genomes Consortium"/>
            <person name="Clark A.G."/>
            <person name="Eisen M.B."/>
            <person name="Smith D.R."/>
            <person name="Bergman C.M."/>
            <person name="Oliver B."/>
            <person name="Markow T.A."/>
            <person name="Kaufman T.C."/>
            <person name="Kellis M."/>
            <person name="Gelbart W."/>
            <person name="Iyer V.N."/>
            <person name="Pollard D.A."/>
            <person name="Sackton T.B."/>
            <person name="Larracuente A.M."/>
            <person name="Singh N.D."/>
            <person name="Abad J.P."/>
            <person name="Abt D.N."/>
            <person name="Adryan B."/>
            <person name="Aguade M."/>
            <person name="Akashi H."/>
            <person name="Anderson W.W."/>
            <person name="Aquadro C.F."/>
            <person name="Ardell D.H."/>
            <person name="Arguello R."/>
            <person name="Artieri C.G."/>
            <person name="Barbash D.A."/>
            <person name="Barker D."/>
            <person name="Barsanti P."/>
            <person name="Batterham P."/>
            <person name="Batzoglou S."/>
            <person name="Begun D."/>
            <person name="Bhutkar A."/>
            <person name="Blanco E."/>
            <person name="Bosak S.A."/>
            <person name="Bradley R.K."/>
            <person name="Brand A.D."/>
            <person name="Brent M.R."/>
            <person name="Brooks A.N."/>
            <person name="Brown R.H."/>
            <person name="Butlin R.K."/>
            <person name="Caggese C."/>
            <person name="Calvi B.R."/>
            <person name="Bernardo de Carvalho A."/>
            <person name="Caspi A."/>
            <person name="Castrezana S."/>
            <person name="Celniker S.E."/>
            <person name="Chang J.L."/>
            <person name="Chapple C."/>
            <person name="Chatterji S."/>
            <person name="Chinwalla A."/>
            <person name="Civetta A."/>
            <person name="Clifton S.W."/>
            <person name="Comeron J.M."/>
            <person name="Costello J.C."/>
            <person name="Coyne J.A."/>
            <person name="Daub J."/>
            <person name="David R.G."/>
            <person name="Delcher A.L."/>
            <person name="Delehaunty K."/>
            <person name="Do C.B."/>
            <person name="Ebling H."/>
            <person name="Edwards K."/>
            <person name="Eickbush T."/>
            <person name="Evans J.D."/>
            <person name="Filipski A."/>
            <person name="Findeiss S."/>
            <person name="Freyhult E."/>
            <person name="Fulton L."/>
            <person name="Fulton R."/>
            <person name="Garcia A.C."/>
            <person name="Gardiner A."/>
            <person name="Garfield D.A."/>
            <person name="Garvin B.E."/>
            <person name="Gibson G."/>
            <person name="Gilbert D."/>
            <person name="Gnerre S."/>
            <person name="Godfrey J."/>
            <person name="Good R."/>
            <person name="Gotea V."/>
            <person name="Gravely B."/>
            <person name="Greenberg A.J."/>
            <person name="Griffiths-Jones S."/>
            <person name="Gross S."/>
            <person name="Guigo R."/>
            <person name="Gustafson E.A."/>
            <person name="Haerty W."/>
            <person name="Hahn M.W."/>
            <person name="Halligan D.L."/>
            <person name="Halpern A.L."/>
            <person name="Halter G.M."/>
            <person name="Han M.V."/>
            <person name="Heger A."/>
            <person name="Hillier L."/>
            <person name="Hinrichs A.S."/>
            <person name="Holmes I."/>
            <person name="Hoskins R.A."/>
            <person name="Hubisz M.J."/>
            <person name="Hultmark D."/>
            <person name="Huntley M.A."/>
            <person name="Jaffe D.B."/>
            <person name="Jagadeeshan S."/>
            <person name="Jeck W.R."/>
            <person name="Johnson J."/>
            <person name="Jones C.D."/>
            <person name="Jordan W.C."/>
            <person name="Karpen G.H."/>
            <person name="Kataoka E."/>
            <person name="Keightley P.D."/>
            <person name="Kheradpour P."/>
            <person name="Kirkness E.F."/>
            <person name="Koerich L.B."/>
            <person name="Kristiansen K."/>
            <person name="Kudrna D."/>
            <person name="Kulathinal R.J."/>
            <person name="Kumar S."/>
            <person name="Kwok R."/>
            <person name="Lander E."/>
            <person name="Langley C.H."/>
            <person name="Lapoint R."/>
            <person name="Lazzaro B.P."/>
            <person name="Lee S.J."/>
            <person name="Levesque L."/>
            <person name="Li R."/>
            <person name="Lin C.F."/>
            <person name="Lin M.F."/>
            <person name="Lindblad-Toh K."/>
            <person name="Llopart A."/>
            <person name="Long M."/>
            <person name="Low L."/>
            <person name="Lozovsky E."/>
            <person name="Lu J."/>
            <person name="Luo M."/>
            <person name="Machado C.A."/>
            <person name="Makalowski W."/>
            <person name="Marzo M."/>
            <person name="Matsuda M."/>
            <person name="Matzkin L."/>
            <person name="McAllister B."/>
            <person name="McBride C.S."/>
            <person name="McKernan B."/>
            <person name="McKernan K."/>
            <person name="Mendez-Lago M."/>
            <person name="Minx P."/>
            <person name="Mollenhauer M.U."/>
            <person name="Montooth K."/>
            <person name="Mount S.M."/>
            <person name="Mu X."/>
            <person name="Myers E."/>
            <person name="Negre B."/>
            <person name="Newfeld S."/>
            <person name="Nielsen R."/>
            <person name="Noor M.A."/>
            <person name="O'Grady P."/>
            <person name="Pachter L."/>
            <person name="Papaceit M."/>
            <person name="Parisi M.J."/>
            <person name="Parisi M."/>
            <person name="Parts L."/>
            <person name="Pedersen J.S."/>
            <person name="Pesole G."/>
            <person name="Phillippy A.M."/>
            <person name="Ponting C.P."/>
            <person name="Pop M."/>
            <person name="Porcelli D."/>
            <person name="Powell J.R."/>
            <person name="Prohaska S."/>
            <person name="Pruitt K."/>
            <person name="Puig M."/>
            <person name="Quesneville H."/>
            <person name="Ram K.R."/>
            <person name="Rand D."/>
            <person name="Rasmussen M.D."/>
            <person name="Reed L.K."/>
            <person name="Reenan R."/>
            <person name="Reily A."/>
            <person name="Remington K.A."/>
            <person name="Rieger T.T."/>
            <person name="Ritchie M.G."/>
            <person name="Robin C."/>
            <person name="Rogers Y.H."/>
            <person name="Rohde C."/>
            <person name="Rozas J."/>
            <person name="Rubenfield M.J."/>
            <person name="Ruiz A."/>
            <person name="Russo S."/>
            <person name="Salzberg S.L."/>
            <person name="Sanchez-Gracia A."/>
            <person name="Saranga D.J."/>
            <person name="Sato H."/>
            <person name="Schaeffer S.W."/>
            <person name="Schatz M.C."/>
            <person name="Schlenke T."/>
            <person name="Schwartz R."/>
            <person name="Segarra C."/>
            <person name="Singh R.S."/>
            <person name="Sirot L."/>
            <person name="Sirota M."/>
            <person name="Sisneros N.B."/>
            <person name="Smith C.D."/>
            <person name="Smith T.F."/>
            <person name="Spieth J."/>
            <person name="Stage D.E."/>
            <person name="Stark A."/>
            <person name="Stephan W."/>
            <person name="Strausberg R.L."/>
            <person name="Strempel S."/>
            <person name="Sturgill D."/>
            <person name="Sutton G."/>
            <person name="Sutton G.G."/>
            <person name="Tao W."/>
            <person name="Teichmann S."/>
            <person name="Tobari Y.N."/>
            <person name="Tomimura Y."/>
            <person name="Tsolas J.M."/>
            <person name="Valente V.L."/>
            <person name="Venter E."/>
            <person name="Venter J.C."/>
            <person name="Vicario S."/>
            <person name="Vieira F.G."/>
            <person name="Vilella A.J."/>
            <person name="Villasante A."/>
            <person name="Walenz B."/>
            <person name="Wang J."/>
            <person name="Wasserman M."/>
            <person name="Watts T."/>
            <person name="Wilson D."/>
            <person name="Wilson R.K."/>
            <person name="Wing R.A."/>
            <person name="Wolfner M.F."/>
            <person name="Wong A."/>
            <person name="Wong G.K."/>
            <person name="Wu C.I."/>
            <person name="Wu G."/>
            <person name="Yamamoto D."/>
            <person name="Yang H.P."/>
            <person name="Yang S.P."/>
            <person name="Yorke J.A."/>
            <person name="Yoshida K."/>
            <person name="Zdobnov E."/>
            <person name="Zhang P."/>
            <person name="Zhang Y."/>
            <person name="Zimin A.V."/>
            <person name="Baldwin J."/>
            <person name="Abdouelleil A."/>
            <person name="Abdulkadir J."/>
            <person name="Abebe A."/>
            <person name="Abera B."/>
            <person name="Abreu J."/>
            <person name="Acer S.C."/>
            <person name="Aftuck L."/>
            <person name="Alexander A."/>
            <person name="An P."/>
            <person name="Anderson E."/>
            <person name="Anderson S."/>
            <person name="Arachi H."/>
            <person name="Azer M."/>
            <person name="Bachantsang P."/>
            <person name="Barry A."/>
            <person name="Bayul T."/>
            <person name="Berlin A."/>
            <person name="Bessette D."/>
            <person name="Bloom T."/>
            <person name="Blye J."/>
            <person name="Boguslavskiy L."/>
            <person name="Bonnet C."/>
            <person name="Boukhgalter B."/>
            <person name="Bourzgui I."/>
            <person name="Brown A."/>
            <person name="Cahill P."/>
            <person name="Channer S."/>
            <person name="Cheshatsang Y."/>
            <person name="Chuda L."/>
            <person name="Citroen M."/>
            <person name="Collymore A."/>
            <person name="Cooke P."/>
            <person name="Costello M."/>
            <person name="D'Aco K."/>
            <person name="Daza R."/>
            <person name="De Haan G."/>
            <person name="DeGray S."/>
            <person name="DeMaso C."/>
            <person name="Dhargay N."/>
            <person name="Dooley K."/>
            <person name="Dooley E."/>
            <person name="Doricent M."/>
            <person name="Dorje P."/>
            <person name="Dorjee K."/>
            <person name="Dupes A."/>
            <person name="Elong R."/>
            <person name="Falk J."/>
            <person name="Farina A."/>
            <person name="Faro S."/>
            <person name="Ferguson D."/>
            <person name="Fisher S."/>
            <person name="Foley C.D."/>
            <person name="Franke A."/>
            <person name="Friedrich D."/>
            <person name="Gadbois L."/>
            <person name="Gearin G."/>
            <person name="Gearin C.R."/>
            <person name="Giannoukos G."/>
            <person name="Goode T."/>
            <person name="Graham J."/>
            <person name="Grandbois E."/>
            <person name="Grewal S."/>
            <person name="Gyaltsen K."/>
            <person name="Hafez N."/>
            <person name="Hagos B."/>
            <person name="Hall J."/>
            <person name="Henson C."/>
            <person name="Hollinger A."/>
            <person name="Honan T."/>
            <person name="Huard M.D."/>
            <person name="Hughes L."/>
            <person name="Hurhula B."/>
            <person name="Husby M.E."/>
            <person name="Kamat A."/>
            <person name="Kanga B."/>
            <person name="Kashin S."/>
            <person name="Khazanovich D."/>
            <person name="Kisner P."/>
            <person name="Lance K."/>
            <person name="Lara M."/>
            <person name="Lee W."/>
            <person name="Lennon N."/>
            <person name="Letendre F."/>
            <person name="LeVine R."/>
            <person name="Lipovsky A."/>
            <person name="Liu X."/>
            <person name="Liu J."/>
            <person name="Liu S."/>
            <person name="Lokyitsang T."/>
            <person name="Lokyitsang Y."/>
            <person name="Lubonja R."/>
            <person name="Lui A."/>
            <person name="MacDonald P."/>
            <person name="Magnisalis V."/>
            <person name="Maru K."/>
            <person name="Matthews C."/>
            <person name="McCusker W."/>
            <person name="McDonough S."/>
            <person name="Mehta T."/>
            <person name="Meldrim J."/>
            <person name="Meneus L."/>
            <person name="Mihai O."/>
            <person name="Mihalev A."/>
            <person name="Mihova T."/>
            <person name="Mittelman R."/>
            <person name="Mlenga V."/>
            <person name="Montmayeur A."/>
            <person name="Mulrain L."/>
            <person name="Navidi A."/>
            <person name="Naylor J."/>
            <person name="Negash T."/>
            <person name="Nguyen T."/>
            <person name="Nguyen N."/>
            <person name="Nicol R."/>
            <person name="Norbu C."/>
            <person name="Norbu N."/>
            <person name="Novod N."/>
            <person name="O'Neill B."/>
            <person name="Osman S."/>
            <person name="Markiewicz E."/>
            <person name="Oyono O.L."/>
            <person name="Patti C."/>
            <person name="Phunkhang P."/>
            <person name="Pierre F."/>
            <person name="Priest M."/>
            <person name="Raghuraman S."/>
            <person name="Rege F."/>
            <person name="Reyes R."/>
            <person name="Rise C."/>
            <person name="Rogov P."/>
            <person name="Ross K."/>
            <person name="Ryan E."/>
            <person name="Settipalli S."/>
            <person name="Shea T."/>
            <person name="Sherpa N."/>
            <person name="Shi L."/>
            <person name="Shih D."/>
            <person name="Sparrow T."/>
            <person name="Spaulding J."/>
            <person name="Stalker J."/>
            <person name="Stange-Thomann N."/>
            <person name="Stavropoulos S."/>
            <person name="Stone C."/>
            <person name="Strader C."/>
            <person name="Tesfaye S."/>
            <person name="Thomson T."/>
            <person name="Thoulutsang Y."/>
            <person name="Thoulutsang D."/>
            <person name="Topham K."/>
            <person name="Topping I."/>
            <person name="Tsamla T."/>
            <person name="Vassiliev H."/>
            <person name="Vo A."/>
            <person name="Wangchuk T."/>
            <person name="Wangdi T."/>
            <person name="Weiand M."/>
            <person name="Wilkinson J."/>
            <person name="Wilson A."/>
            <person name="Yadav S."/>
            <person name="Young G."/>
            <person name="Yu Q."/>
            <person name="Zembek L."/>
            <person name="Zhong D."/>
            <person name="Zimmer A."/>
            <person name="Zwirko Z."/>
            <person name="Jaffe D.B."/>
            <person name="Alvarez P."/>
            <person name="Brockman W."/>
            <person name="Butler J."/>
            <person name="Chin C."/>
            <person name="Gnerre S."/>
            <person name="Grabherr M."/>
            <person name="Kleber M."/>
            <person name="Mauceli E."/>
            <person name="MacCallum I."/>
        </authorList>
    </citation>
    <scope>NUCLEOTIDE SEQUENCE [LARGE SCALE GENOMIC DNA]</scope>
    <source>
        <strain evidence="2 3">TSC#14021-0224.01</strain>
    </source>
</reference>
<dbReference type="KEGG" id="der:6547692"/>
<evidence type="ECO:0000313" key="3">
    <source>
        <dbReference type="Proteomes" id="UP000008711"/>
    </source>
</evidence>
<sequence>MGRKGHKTRKKVKVHSNGHPPQKIKVKRFPSNKRTHNHSKCPPRPRAQKSKVFHDNCCKYKIRTRPLGRFQRNLATQCPSRTIALAPSVPLLQHPVRREVVHLPDTVVMHMRNMEYARRVAVSNRRTLIQTHVSVPEEEDEEDPHRIDRRLRQVYRRGRERPLSSRLDMDDPYE</sequence>
<dbReference type="PhylomeDB" id="B3NPA9"/>
<dbReference type="EMBL" id="CH954179">
    <property type="protein sequence ID" value="EDV56772.1"/>
    <property type="molecule type" value="Genomic_DNA"/>
</dbReference>
<feature type="compositionally biased region" description="Basic and acidic residues" evidence="1">
    <location>
        <begin position="160"/>
        <end position="174"/>
    </location>
</feature>
<dbReference type="AlphaFoldDB" id="B3NPA9"/>
<feature type="compositionally biased region" description="Basic residues" evidence="1">
    <location>
        <begin position="147"/>
        <end position="159"/>
    </location>
</feature>
<dbReference type="HOGENOM" id="CLU_1541717_0_0_1"/>
<dbReference type="Proteomes" id="UP000008711">
    <property type="component" value="Unassembled WGS sequence"/>
</dbReference>
<protein>
    <submittedName>
        <fullName evidence="2">Uncharacterized protein</fullName>
    </submittedName>
</protein>
<evidence type="ECO:0000313" key="2">
    <source>
        <dbReference type="EMBL" id="EDV56772.1"/>
    </source>
</evidence>
<feature type="region of interest" description="Disordered" evidence="1">
    <location>
        <begin position="1"/>
        <end position="49"/>
    </location>
</feature>
<feature type="region of interest" description="Disordered" evidence="1">
    <location>
        <begin position="135"/>
        <end position="174"/>
    </location>
</feature>
<name>B3NPA9_DROER</name>
<dbReference type="OrthoDB" id="7857209at2759"/>
<evidence type="ECO:0000256" key="1">
    <source>
        <dbReference type="SAM" id="MobiDB-lite"/>
    </source>
</evidence>
<dbReference type="GO" id="GO:0035092">
    <property type="term" value="P:sperm DNA condensation"/>
    <property type="evidence" value="ECO:0007669"/>
    <property type="project" value="EnsemblMetazoa"/>
</dbReference>
<reference evidence="2 3" key="2">
    <citation type="journal article" date="2008" name="Bioinformatics">
        <title>Assembly reconciliation.</title>
        <authorList>
            <person name="Zimin A.V."/>
            <person name="Smith D.R."/>
            <person name="Sutton G."/>
            <person name="Yorke J.A."/>
        </authorList>
    </citation>
    <scope>NUCLEOTIDE SEQUENCE [LARGE SCALE GENOMIC DNA]</scope>
    <source>
        <strain evidence="2 3">TSC#14021-0224.01</strain>
    </source>
</reference>
<keyword evidence="3" id="KW-1185">Reference proteome</keyword>
<dbReference type="OMA" id="MRNMENA"/>
<organism evidence="2 3">
    <name type="scientific">Drosophila erecta</name>
    <name type="common">Fruit fly</name>
    <dbReference type="NCBI Taxonomy" id="7220"/>
    <lineage>
        <taxon>Eukaryota</taxon>
        <taxon>Metazoa</taxon>
        <taxon>Ecdysozoa</taxon>
        <taxon>Arthropoda</taxon>
        <taxon>Hexapoda</taxon>
        <taxon>Insecta</taxon>
        <taxon>Pterygota</taxon>
        <taxon>Neoptera</taxon>
        <taxon>Endopterygota</taxon>
        <taxon>Diptera</taxon>
        <taxon>Brachycera</taxon>
        <taxon>Muscomorpha</taxon>
        <taxon>Ephydroidea</taxon>
        <taxon>Drosophilidae</taxon>
        <taxon>Drosophila</taxon>
        <taxon>Sophophora</taxon>
    </lineage>
</organism>
<accession>B3NPA9</accession>
<gene>
    <name evidence="2" type="primary">Dere\GG22838</name>
    <name evidence="2" type="synonym">dere_GLEANR_7530</name>
    <name evidence="2" type="synonym">GG22838</name>
    <name evidence="2" type="ORF">Dere_GG22838</name>
</gene>